<dbReference type="EMBL" id="BPLR01008835">
    <property type="protein sequence ID" value="GIY27642.1"/>
    <property type="molecule type" value="Genomic_DNA"/>
</dbReference>
<keyword evidence="2" id="KW-1185">Reference proteome</keyword>
<dbReference type="Proteomes" id="UP001054945">
    <property type="component" value="Unassembled WGS sequence"/>
</dbReference>
<comment type="caution">
    <text evidence="1">The sequence shown here is derived from an EMBL/GenBank/DDBJ whole genome shotgun (WGS) entry which is preliminary data.</text>
</comment>
<sequence>MIPLREPLAGTILNELEDGVPLNKVDLKKALRQGLLLIRRVLIFIVRADKSEKRSHEIQLNIFYDMKSKTVSLFGLNGRLPQMLPNATVVLNANLSDVQSLLR</sequence>
<protein>
    <submittedName>
        <fullName evidence="1">Uncharacterized protein</fullName>
    </submittedName>
</protein>
<dbReference type="AlphaFoldDB" id="A0AAV4S5G3"/>
<evidence type="ECO:0000313" key="1">
    <source>
        <dbReference type="EMBL" id="GIY27642.1"/>
    </source>
</evidence>
<name>A0AAV4S5G3_CAEEX</name>
<proteinExistence type="predicted"/>
<reference evidence="1 2" key="1">
    <citation type="submission" date="2021-06" db="EMBL/GenBank/DDBJ databases">
        <title>Caerostris extrusa draft genome.</title>
        <authorList>
            <person name="Kono N."/>
            <person name="Arakawa K."/>
        </authorList>
    </citation>
    <scope>NUCLEOTIDE SEQUENCE [LARGE SCALE GENOMIC DNA]</scope>
</reference>
<gene>
    <name evidence="1" type="ORF">CEXT_209591</name>
</gene>
<organism evidence="1 2">
    <name type="scientific">Caerostris extrusa</name>
    <name type="common">Bark spider</name>
    <name type="synonym">Caerostris bankana</name>
    <dbReference type="NCBI Taxonomy" id="172846"/>
    <lineage>
        <taxon>Eukaryota</taxon>
        <taxon>Metazoa</taxon>
        <taxon>Ecdysozoa</taxon>
        <taxon>Arthropoda</taxon>
        <taxon>Chelicerata</taxon>
        <taxon>Arachnida</taxon>
        <taxon>Araneae</taxon>
        <taxon>Araneomorphae</taxon>
        <taxon>Entelegynae</taxon>
        <taxon>Araneoidea</taxon>
        <taxon>Araneidae</taxon>
        <taxon>Caerostris</taxon>
    </lineage>
</organism>
<evidence type="ECO:0000313" key="2">
    <source>
        <dbReference type="Proteomes" id="UP001054945"/>
    </source>
</evidence>
<accession>A0AAV4S5G3</accession>